<dbReference type="EMBL" id="AODG01000006">
    <property type="protein sequence ID" value="EUJ29030.1"/>
    <property type="molecule type" value="Genomic_DNA"/>
</dbReference>
<dbReference type="Proteomes" id="UP000019251">
    <property type="component" value="Unassembled WGS sequence"/>
</dbReference>
<comment type="caution">
    <text evidence="2">The sequence shown here is derived from an EMBL/GenBank/DDBJ whole genome shotgun (WGS) entry which is preliminary data.</text>
</comment>
<dbReference type="AlphaFoldDB" id="A0A829R9V3"/>
<sequence length="105" mass="12258">MELKAFSAIKMKIDQEKNEVRKELAQLLRKKESLEEKLLHERNVFLSRGKAAQGTFKAGSIQSTSFSAARMQQLTKEIDIVHTYVEQTEKRVEILNEKRKNKRPK</sequence>
<evidence type="ECO:0000313" key="3">
    <source>
        <dbReference type="Proteomes" id="UP000019251"/>
    </source>
</evidence>
<organism evidence="2 3">
    <name type="scientific">Listeria grayi FSL F6-1183</name>
    <dbReference type="NCBI Taxonomy" id="1265827"/>
    <lineage>
        <taxon>Bacteria</taxon>
        <taxon>Bacillati</taxon>
        <taxon>Bacillota</taxon>
        <taxon>Bacilli</taxon>
        <taxon>Bacillales</taxon>
        <taxon>Listeriaceae</taxon>
        <taxon>Listeria</taxon>
    </lineage>
</organism>
<keyword evidence="1" id="KW-0175">Coiled coil</keyword>
<proteinExistence type="predicted"/>
<protein>
    <submittedName>
        <fullName evidence="2">Uncharacterized protein</fullName>
    </submittedName>
</protein>
<gene>
    <name evidence="2" type="ORF">LMUR_05345</name>
</gene>
<evidence type="ECO:0000313" key="2">
    <source>
        <dbReference type="EMBL" id="EUJ29030.1"/>
    </source>
</evidence>
<evidence type="ECO:0000256" key="1">
    <source>
        <dbReference type="SAM" id="Coils"/>
    </source>
</evidence>
<reference evidence="2 3" key="1">
    <citation type="submission" date="2012-12" db="EMBL/GenBank/DDBJ databases">
        <title>Novel taxa of Listeriaceae from agricultural environments in the United States.</title>
        <authorList>
            <person name="den Bakker H.C."/>
            <person name="Allred A."/>
            <person name="Warchocki S."/>
            <person name="Wright E.M."/>
            <person name="Burrell A."/>
            <person name="Nightingale K.K."/>
            <person name="Kephart D."/>
            <person name="Wiedmann M."/>
        </authorList>
    </citation>
    <scope>NUCLEOTIDE SEQUENCE [LARGE SCALE GENOMIC DNA]</scope>
    <source>
        <strain evidence="2 3">FSL F6-1183</strain>
    </source>
</reference>
<feature type="coiled-coil region" evidence="1">
    <location>
        <begin position="10"/>
        <end position="44"/>
    </location>
</feature>
<name>A0A829R9V3_LISGR</name>
<dbReference type="RefSeq" id="WP_052009114.1">
    <property type="nucleotide sequence ID" value="NZ_AODG01000006.1"/>
</dbReference>
<accession>A0A829R9V3</accession>